<keyword evidence="4" id="KW-0813">Transport</keyword>
<feature type="region of interest" description="Disordered" evidence="9">
    <location>
        <begin position="300"/>
        <end position="372"/>
    </location>
</feature>
<dbReference type="Pfam" id="PF05351">
    <property type="entry name" value="GMP_PDE_delta"/>
    <property type="match status" value="1"/>
</dbReference>
<comment type="subcellular location">
    <subcellularLocation>
        <location evidence="1">Cytoplasm</location>
        <location evidence="1">Cytoskeleton</location>
        <location evidence="1">Spindle pole</location>
    </subcellularLocation>
</comment>
<keyword evidence="8" id="KW-0175">Coiled coil</keyword>
<proteinExistence type="inferred from homology"/>
<evidence type="ECO:0000256" key="3">
    <source>
        <dbReference type="ARBA" id="ARBA00020727"/>
    </source>
</evidence>
<keyword evidence="5" id="KW-0653">Protein transport</keyword>
<keyword evidence="12" id="KW-1185">Reference proteome</keyword>
<dbReference type="GO" id="GO:0042953">
    <property type="term" value="P:lipoprotein transport"/>
    <property type="evidence" value="ECO:0007669"/>
    <property type="project" value="UniProtKB-ARBA"/>
</dbReference>
<evidence type="ECO:0000256" key="8">
    <source>
        <dbReference type="SAM" id="Coils"/>
    </source>
</evidence>
<dbReference type="InterPro" id="IPR037036">
    <property type="entry name" value="PDED_dom_sf"/>
</dbReference>
<dbReference type="SUPFAM" id="SSF81296">
    <property type="entry name" value="E set domains"/>
    <property type="match status" value="1"/>
</dbReference>
<dbReference type="Gene3D" id="1.25.10.10">
    <property type="entry name" value="Leucine-rich Repeat Variant"/>
    <property type="match status" value="1"/>
</dbReference>
<dbReference type="InterPro" id="IPR011989">
    <property type="entry name" value="ARM-like"/>
</dbReference>
<dbReference type="InterPro" id="IPR042359">
    <property type="entry name" value="TERB1"/>
</dbReference>
<evidence type="ECO:0000313" key="11">
    <source>
        <dbReference type="EMBL" id="ELK25634.1"/>
    </source>
</evidence>
<comment type="similarity">
    <text evidence="2">Belongs to the PDE6D/unc-119 family.</text>
</comment>
<evidence type="ECO:0000256" key="6">
    <source>
        <dbReference type="ARBA" id="ARBA00023121"/>
    </source>
</evidence>
<dbReference type="GO" id="GO:0070197">
    <property type="term" value="P:meiotic attachment of telomere to nuclear envelope"/>
    <property type="evidence" value="ECO:0007669"/>
    <property type="project" value="InterPro"/>
</dbReference>
<dbReference type="GO" id="GO:0000922">
    <property type="term" value="C:spindle pole"/>
    <property type="evidence" value="ECO:0007669"/>
    <property type="project" value="UniProtKB-SubCell"/>
</dbReference>
<keyword evidence="6" id="KW-0446">Lipid-binding</keyword>
<dbReference type="EMBL" id="KB111734">
    <property type="protein sequence ID" value="ELK25634.1"/>
    <property type="molecule type" value="Genomic_DNA"/>
</dbReference>
<protein>
    <recommendedName>
        <fullName evidence="3">Protein unc-119 homolog A</fullName>
    </recommendedName>
</protein>
<dbReference type="PANTHER" id="PTHR14014:SF0">
    <property type="entry name" value="TELOMERE REPEATS-BINDING BOUQUET FORMATION PROTEIN 1"/>
    <property type="match status" value="1"/>
</dbReference>
<sequence>MESEDTKKTQAHVQKYFISVGGLDVLCQVLVQLESDSHKTLSSAKLAVVVTKTVDACIADNSTFGEVLSKYHIVSKLLALLLHESLDSAEKFSIILTLGHCTETCEENQYDLFKNNGLPLMIQALTESQNEELNKAAIFVLCNCKKITEKLSLSLRECPFDENEAEQLEDINMKEKNIGEYWKKAKDILHRIEQLEREENEEKTQREKDNVSFVNINIQNTLKHLHTNSIGGGPKAEDKDTSQSRKLQSYKSHGVMSKACTKDDQMKTLLRSANPVNACYRESGQSKTLYKANPSCNQNLQEGTFEKKDSVSQSRRAVAGRHGGGALSGGLGLSVEPKPEPQPQAESESGSESEPEAGPGPRPGPLQRRQPIGPEDVLGLQRITGDYLCSPEENIYKIDFIRFKIRDMDSDTVLFEIKKPPASERLPINLWDLDPNAGHFVRYQFTPAFLRLRQVGAMVEFTVGDKPVFNFRMIERHYFRNQLLKSFDFHFGFCIPSSKNTCEHIYDFPPLSEELINEMIRHPYETQSDSFYFVDDRLVMHNKADYSYSGTP</sequence>
<feature type="compositionally biased region" description="Gly residues" evidence="9">
    <location>
        <begin position="321"/>
        <end position="332"/>
    </location>
</feature>
<dbReference type="FunFam" id="2.70.50.40:FF:000001">
    <property type="entry name" value="protein unc-119 homolog A"/>
    <property type="match status" value="1"/>
</dbReference>
<organism evidence="11 12">
    <name type="scientific">Myotis davidii</name>
    <name type="common">David's myotis</name>
    <dbReference type="NCBI Taxonomy" id="225400"/>
    <lineage>
        <taxon>Eukaryota</taxon>
        <taxon>Metazoa</taxon>
        <taxon>Chordata</taxon>
        <taxon>Craniata</taxon>
        <taxon>Vertebrata</taxon>
        <taxon>Euteleostomi</taxon>
        <taxon>Mammalia</taxon>
        <taxon>Eutheria</taxon>
        <taxon>Laurasiatheria</taxon>
        <taxon>Chiroptera</taxon>
        <taxon>Yangochiroptera</taxon>
        <taxon>Vespertilionidae</taxon>
        <taxon>Myotis</taxon>
    </lineage>
</organism>
<dbReference type="InterPro" id="IPR008015">
    <property type="entry name" value="PDED_dom"/>
</dbReference>
<evidence type="ECO:0000256" key="7">
    <source>
        <dbReference type="ARBA" id="ARBA00045349"/>
    </source>
</evidence>
<reference evidence="12" key="1">
    <citation type="journal article" date="2013" name="Science">
        <title>Comparative analysis of bat genomes provides insight into the evolution of flight and immunity.</title>
        <authorList>
            <person name="Zhang G."/>
            <person name="Cowled C."/>
            <person name="Shi Z."/>
            <person name="Huang Z."/>
            <person name="Bishop-Lilly K.A."/>
            <person name="Fang X."/>
            <person name="Wynne J.W."/>
            <person name="Xiong Z."/>
            <person name="Baker M.L."/>
            <person name="Zhao W."/>
            <person name="Tachedjian M."/>
            <person name="Zhu Y."/>
            <person name="Zhou P."/>
            <person name="Jiang X."/>
            <person name="Ng J."/>
            <person name="Yang L."/>
            <person name="Wu L."/>
            <person name="Xiao J."/>
            <person name="Feng Y."/>
            <person name="Chen Y."/>
            <person name="Sun X."/>
            <person name="Zhang Y."/>
            <person name="Marsh G.A."/>
            <person name="Crameri G."/>
            <person name="Broder C.C."/>
            <person name="Frey K.G."/>
            <person name="Wang L.F."/>
            <person name="Wang J."/>
        </authorList>
    </citation>
    <scope>NUCLEOTIDE SEQUENCE [LARGE SCALE GENOMIC DNA]</scope>
</reference>
<evidence type="ECO:0000256" key="1">
    <source>
        <dbReference type="ARBA" id="ARBA00004647"/>
    </source>
</evidence>
<feature type="coiled-coil region" evidence="8">
    <location>
        <begin position="185"/>
        <end position="212"/>
    </location>
</feature>
<evidence type="ECO:0000259" key="10">
    <source>
        <dbReference type="Pfam" id="PF05351"/>
    </source>
</evidence>
<comment type="function">
    <text evidence="7">Involved in synaptic functions in photoreceptor cells, the signal transduction in immune cells as a Src family kinase activator, endosome recycling, the uptake of bacteria and endocytosis, protein trafficking in sensory neurons and as lipid-binding chaperone with specificity for a diverse subset of myristoylated proteins. Specifically binds the myristoyl moiety of a subset of N-terminally myristoylated proteins and is required for their localization. Binds myristoylated GNAT1 and is required for G-protein localization and trafficking in sensory neurons. Probably plays a role in trafficking proteins in photoreceptor cells. Plays important roles in mediating Src family kinase signals for the completion of cytokinesis via RAB11A.</text>
</comment>
<dbReference type="AlphaFoldDB" id="L5LH33"/>
<evidence type="ECO:0000256" key="4">
    <source>
        <dbReference type="ARBA" id="ARBA00022448"/>
    </source>
</evidence>
<dbReference type="InterPro" id="IPR016024">
    <property type="entry name" value="ARM-type_fold"/>
</dbReference>
<dbReference type="Proteomes" id="UP000010556">
    <property type="component" value="Unassembled WGS sequence"/>
</dbReference>
<evidence type="ECO:0000256" key="9">
    <source>
        <dbReference type="SAM" id="MobiDB-lite"/>
    </source>
</evidence>
<dbReference type="Gene3D" id="2.70.50.40">
    <property type="entry name" value="GMP phosphodiesterase, delta subunit"/>
    <property type="match status" value="1"/>
</dbReference>
<evidence type="ECO:0000313" key="12">
    <source>
        <dbReference type="Proteomes" id="UP000010556"/>
    </source>
</evidence>
<dbReference type="GO" id="GO:0008289">
    <property type="term" value="F:lipid binding"/>
    <property type="evidence" value="ECO:0007669"/>
    <property type="project" value="UniProtKB-KW"/>
</dbReference>
<accession>L5LH33</accession>
<dbReference type="GO" id="GO:0007129">
    <property type="term" value="P:homologous chromosome pairing at meiosis"/>
    <property type="evidence" value="ECO:0007669"/>
    <property type="project" value="TreeGrafter"/>
</dbReference>
<evidence type="ECO:0000256" key="2">
    <source>
        <dbReference type="ARBA" id="ARBA00008102"/>
    </source>
</evidence>
<dbReference type="InterPro" id="IPR014756">
    <property type="entry name" value="Ig_E-set"/>
</dbReference>
<evidence type="ECO:0000256" key="5">
    <source>
        <dbReference type="ARBA" id="ARBA00022927"/>
    </source>
</evidence>
<gene>
    <name evidence="11" type="ORF">MDA_GLEAN10017127</name>
</gene>
<dbReference type="SUPFAM" id="SSF48371">
    <property type="entry name" value="ARM repeat"/>
    <property type="match status" value="1"/>
</dbReference>
<feature type="region of interest" description="Disordered" evidence="9">
    <location>
        <begin position="225"/>
        <end position="258"/>
    </location>
</feature>
<dbReference type="PANTHER" id="PTHR14014">
    <property type="entry name" value="TELOMERE REPEATS-BINDING BOUQUET FORMATION PROTEIN 1"/>
    <property type="match status" value="1"/>
</dbReference>
<name>L5LH33_MYODS</name>
<feature type="domain" description="GMP phosphodiesterase delta subunit" evidence="10">
    <location>
        <begin position="392"/>
        <end position="548"/>
    </location>
</feature>